<dbReference type="InterPro" id="IPR057233">
    <property type="entry name" value="DUF7911"/>
</dbReference>
<evidence type="ECO:0000313" key="5">
    <source>
        <dbReference type="WBParaSite" id="Gr19_v10_g8796.t1"/>
    </source>
</evidence>
<evidence type="ECO:0000256" key="1">
    <source>
        <dbReference type="SAM" id="MobiDB-lite"/>
    </source>
</evidence>
<dbReference type="AlphaFoldDB" id="A0A914ID38"/>
<reference evidence="5" key="1">
    <citation type="submission" date="2022-11" db="UniProtKB">
        <authorList>
            <consortium name="WormBaseParasite"/>
        </authorList>
    </citation>
    <scope>IDENTIFICATION</scope>
</reference>
<evidence type="ECO:0000313" key="4">
    <source>
        <dbReference type="Proteomes" id="UP000887572"/>
    </source>
</evidence>
<organism evidence="4 5">
    <name type="scientific">Globodera rostochiensis</name>
    <name type="common">Golden nematode worm</name>
    <name type="synonym">Heterodera rostochiensis</name>
    <dbReference type="NCBI Taxonomy" id="31243"/>
    <lineage>
        <taxon>Eukaryota</taxon>
        <taxon>Metazoa</taxon>
        <taxon>Ecdysozoa</taxon>
        <taxon>Nematoda</taxon>
        <taxon>Chromadorea</taxon>
        <taxon>Rhabditida</taxon>
        <taxon>Tylenchina</taxon>
        <taxon>Tylenchomorpha</taxon>
        <taxon>Tylenchoidea</taxon>
        <taxon>Heteroderidae</taxon>
        <taxon>Heteroderinae</taxon>
        <taxon>Globodera</taxon>
    </lineage>
</organism>
<proteinExistence type="predicted"/>
<accession>A0A914ID38</accession>
<feature type="compositionally biased region" description="Acidic residues" evidence="1">
    <location>
        <begin position="447"/>
        <end position="460"/>
    </location>
</feature>
<keyword evidence="4" id="KW-1185">Reference proteome</keyword>
<dbReference type="WBParaSite" id="Gr19_v10_g8796.t1">
    <property type="protein sequence ID" value="Gr19_v10_g8796.t1"/>
    <property type="gene ID" value="Gr19_v10_g8796"/>
</dbReference>
<keyword evidence="2" id="KW-0812">Transmembrane</keyword>
<name>A0A914ID38_GLORO</name>
<feature type="transmembrane region" description="Helical" evidence="2">
    <location>
        <begin position="527"/>
        <end position="548"/>
    </location>
</feature>
<dbReference type="Pfam" id="PF25492">
    <property type="entry name" value="DUF7911"/>
    <property type="match status" value="1"/>
</dbReference>
<evidence type="ECO:0000256" key="3">
    <source>
        <dbReference type="SAM" id="SignalP"/>
    </source>
</evidence>
<feature type="chain" id="PRO_5038055664" evidence="3">
    <location>
        <begin position="21"/>
        <end position="549"/>
    </location>
</feature>
<evidence type="ECO:0000256" key="2">
    <source>
        <dbReference type="SAM" id="Phobius"/>
    </source>
</evidence>
<keyword evidence="2" id="KW-0472">Membrane</keyword>
<feature type="region of interest" description="Disordered" evidence="1">
    <location>
        <begin position="432"/>
        <end position="506"/>
    </location>
</feature>
<keyword evidence="2" id="KW-1133">Transmembrane helix</keyword>
<keyword evidence="3" id="KW-0732">Signal</keyword>
<feature type="signal peptide" evidence="3">
    <location>
        <begin position="1"/>
        <end position="20"/>
    </location>
</feature>
<dbReference type="Proteomes" id="UP000887572">
    <property type="component" value="Unplaced"/>
</dbReference>
<sequence>MSRWCSPLLLFLLLLVPSPSLPSAPKRCPSPFFRQSRSPSPSSNGTTPRHSSPIHFYAVTQDCQFVLVRPDQLGQLAALPVGTSHSAAADCAPSRIQLLWSLSSPGPSLLMIQQRAHNKICLLPIEMPFLMTAQGSELFRYSLRNALQHFAHCHVTNATLPIEPNLLFGDSLYSDILYFLDPTSTPEAVWTVHQFHLSPSGHLRPRDTFRRVKPMLKNISHRKSFLRDGSPVLLASDPQRKRMFAVPRAQSDLAAESIQWTCPFDLIFRPELVQLHPLAMFPRSKSLLSPGSHLTGFAVDQNVAVFTESAAPNSLDTFVFVAKLRGKEAESHCVLKLPYGVKFGVISDQTLRELRTKGPLPPMEQSDTKARPKMTLAAAEEEAVIGDQPNFVITGSTPNTPRGHVFSLKAHKSPPTKPTVVERVAPFWKATTAATTTTTTERKLKLEEDDDDEGDEEGEEGGGWSNDYEQLPGEEGGNVFPLTDDGRGPAQLRAKTPPAAGGKSVSQIGRSNAVGVGGRRLEEGTALFMPILLAVIAFFAGCPTEICLF</sequence>
<protein>
    <submittedName>
        <fullName evidence="5">Uncharacterized protein</fullName>
    </submittedName>
</protein>